<accession>A0A9J2Q176</accession>
<comment type="catalytic activity">
    <reaction evidence="10">
        <text>12-octadecanoyloxy-octadecanoate + H2O = 12-hydroxyoctadecanoate + octadecanoate + H(+)</text>
        <dbReference type="Rhea" id="RHEA:52080"/>
        <dbReference type="ChEBI" id="CHEBI:15377"/>
        <dbReference type="ChEBI" id="CHEBI:15378"/>
        <dbReference type="ChEBI" id="CHEBI:25629"/>
        <dbReference type="ChEBI" id="CHEBI:84201"/>
        <dbReference type="ChEBI" id="CHEBI:136330"/>
    </reaction>
    <physiologicalReaction direction="left-to-right" evidence="10">
        <dbReference type="Rhea" id="RHEA:52081"/>
    </physiologicalReaction>
</comment>
<feature type="transmembrane region" description="Helical" evidence="17">
    <location>
        <begin position="99"/>
        <end position="122"/>
    </location>
</feature>
<comment type="similarity">
    <text evidence="3">Belongs to the AIG1 family.</text>
</comment>
<evidence type="ECO:0000256" key="15">
    <source>
        <dbReference type="ARBA" id="ARBA00049322"/>
    </source>
</evidence>
<comment type="catalytic activity">
    <reaction evidence="12">
        <text>9-(9Z-octadecenoyloxy)-octadecanoate + H2O = 9-hydroxy-octadecanoate + (9Z)-octadecenoate + H(+)</text>
        <dbReference type="Rhea" id="RHEA:52048"/>
        <dbReference type="ChEBI" id="CHEBI:15377"/>
        <dbReference type="ChEBI" id="CHEBI:15378"/>
        <dbReference type="ChEBI" id="CHEBI:30823"/>
        <dbReference type="ChEBI" id="CHEBI:136282"/>
        <dbReference type="ChEBI" id="CHEBI:136286"/>
    </reaction>
    <physiologicalReaction direction="left-to-right" evidence="12">
        <dbReference type="Rhea" id="RHEA:52049"/>
    </physiologicalReaction>
</comment>
<comment type="catalytic activity">
    <reaction evidence="9">
        <text>9-hexadecanoyloxy-octadecanoate + H2O = 9-hydroxy-octadecanoate + hexadecanoate + H(+)</text>
        <dbReference type="Rhea" id="RHEA:52052"/>
        <dbReference type="ChEBI" id="CHEBI:7896"/>
        <dbReference type="ChEBI" id="CHEBI:15377"/>
        <dbReference type="ChEBI" id="CHEBI:15378"/>
        <dbReference type="ChEBI" id="CHEBI:83670"/>
        <dbReference type="ChEBI" id="CHEBI:136286"/>
    </reaction>
    <physiologicalReaction direction="left-to-right" evidence="9">
        <dbReference type="Rhea" id="RHEA:52053"/>
    </physiologicalReaction>
</comment>
<reference evidence="19" key="1">
    <citation type="submission" date="2023-03" db="UniProtKB">
        <authorList>
            <consortium name="WormBaseParasite"/>
        </authorList>
    </citation>
    <scope>IDENTIFICATION</scope>
</reference>
<evidence type="ECO:0000256" key="11">
    <source>
        <dbReference type="ARBA" id="ARBA00048701"/>
    </source>
</evidence>
<comment type="catalytic activity">
    <reaction evidence="1">
        <text>9-(9Z-hexadecenoyloxy)-octadecanoate + H2O = (9Z)-hexadecenoate + 9-hydroxy-octadecanoate + H(+)</text>
        <dbReference type="Rhea" id="RHEA:52068"/>
        <dbReference type="ChEBI" id="CHEBI:15377"/>
        <dbReference type="ChEBI" id="CHEBI:15378"/>
        <dbReference type="ChEBI" id="CHEBI:32372"/>
        <dbReference type="ChEBI" id="CHEBI:136286"/>
        <dbReference type="ChEBI" id="CHEBI:136309"/>
    </reaction>
    <physiologicalReaction direction="left-to-right" evidence="1">
        <dbReference type="Rhea" id="RHEA:52069"/>
    </physiologicalReaction>
</comment>
<evidence type="ECO:0000256" key="14">
    <source>
        <dbReference type="ARBA" id="ARBA00049296"/>
    </source>
</evidence>
<evidence type="ECO:0000256" key="7">
    <source>
        <dbReference type="ARBA" id="ARBA00047368"/>
    </source>
</evidence>
<comment type="subcellular location">
    <subcellularLocation>
        <location evidence="2">Endomembrane system</location>
        <topology evidence="2">Multi-pass membrane protein</topology>
    </subcellularLocation>
</comment>
<dbReference type="GO" id="GO:0012505">
    <property type="term" value="C:endomembrane system"/>
    <property type="evidence" value="ECO:0007669"/>
    <property type="project" value="UniProtKB-SubCell"/>
</dbReference>
<evidence type="ECO:0000256" key="9">
    <source>
        <dbReference type="ARBA" id="ARBA00047863"/>
    </source>
</evidence>
<comment type="catalytic activity">
    <reaction evidence="13">
        <text>9-octadecanoyloxy-octadecanoate + H2O = 9-hydroxy-octadecanoate + octadecanoate + H(+)</text>
        <dbReference type="Rhea" id="RHEA:52096"/>
        <dbReference type="ChEBI" id="CHEBI:15377"/>
        <dbReference type="ChEBI" id="CHEBI:15378"/>
        <dbReference type="ChEBI" id="CHEBI:25629"/>
        <dbReference type="ChEBI" id="CHEBI:136286"/>
        <dbReference type="ChEBI" id="CHEBI:136373"/>
    </reaction>
    <physiologicalReaction direction="left-to-right" evidence="13">
        <dbReference type="Rhea" id="RHEA:52097"/>
    </physiologicalReaction>
</comment>
<comment type="catalytic activity">
    <reaction evidence="16">
        <text>12-(9Z-hexadecenoyloxy)-octadecanoate + H2O = 12-hydroxyoctadecanoate + (9Z)-hexadecenoate + H(+)</text>
        <dbReference type="Rhea" id="RHEA:52072"/>
        <dbReference type="ChEBI" id="CHEBI:15377"/>
        <dbReference type="ChEBI" id="CHEBI:15378"/>
        <dbReference type="ChEBI" id="CHEBI:32372"/>
        <dbReference type="ChEBI" id="CHEBI:84201"/>
        <dbReference type="ChEBI" id="CHEBI:136312"/>
    </reaction>
    <physiologicalReaction direction="left-to-right" evidence="16">
        <dbReference type="Rhea" id="RHEA:52073"/>
    </physiologicalReaction>
</comment>
<comment type="catalytic activity">
    <reaction evidence="11">
        <text>12-(9Z-octadecenoyloxy)-octadecanoate + H2O = 12-hydroxyoctadecanoate + (9Z)-octadecenoate + H(+)</text>
        <dbReference type="Rhea" id="RHEA:52060"/>
        <dbReference type="ChEBI" id="CHEBI:15377"/>
        <dbReference type="ChEBI" id="CHEBI:15378"/>
        <dbReference type="ChEBI" id="CHEBI:30823"/>
        <dbReference type="ChEBI" id="CHEBI:84201"/>
        <dbReference type="ChEBI" id="CHEBI:136302"/>
    </reaction>
    <physiologicalReaction direction="left-to-right" evidence="11">
        <dbReference type="Rhea" id="RHEA:52061"/>
    </physiologicalReaction>
</comment>
<comment type="catalytic activity">
    <reaction evidence="7">
        <text>12-hexadecanoyloxy-octadecanoate + H2O = 12-hydroxyoctadecanoate + hexadecanoate + H(+)</text>
        <dbReference type="Rhea" id="RHEA:52056"/>
        <dbReference type="ChEBI" id="CHEBI:7896"/>
        <dbReference type="ChEBI" id="CHEBI:15377"/>
        <dbReference type="ChEBI" id="CHEBI:15378"/>
        <dbReference type="ChEBI" id="CHEBI:83677"/>
        <dbReference type="ChEBI" id="CHEBI:84201"/>
    </reaction>
    <physiologicalReaction direction="left-to-right" evidence="7">
        <dbReference type="Rhea" id="RHEA:52057"/>
    </physiologicalReaction>
</comment>
<dbReference type="GO" id="GO:0016020">
    <property type="term" value="C:membrane"/>
    <property type="evidence" value="ECO:0007669"/>
    <property type="project" value="InterPro"/>
</dbReference>
<evidence type="ECO:0000256" key="5">
    <source>
        <dbReference type="ARBA" id="ARBA00022989"/>
    </source>
</evidence>
<name>A0A9J2Q176_ASCLU</name>
<evidence type="ECO:0000256" key="13">
    <source>
        <dbReference type="ARBA" id="ARBA00049221"/>
    </source>
</evidence>
<keyword evidence="18" id="KW-1185">Reference proteome</keyword>
<keyword evidence="4 17" id="KW-0812">Transmembrane</keyword>
<dbReference type="PANTHER" id="PTHR10989">
    <property type="entry name" value="ANDROGEN-INDUCED PROTEIN 1-RELATED"/>
    <property type="match status" value="1"/>
</dbReference>
<evidence type="ECO:0000256" key="6">
    <source>
        <dbReference type="ARBA" id="ARBA00023136"/>
    </source>
</evidence>
<evidence type="ECO:0000256" key="4">
    <source>
        <dbReference type="ARBA" id="ARBA00022692"/>
    </source>
</evidence>
<dbReference type="InterPro" id="IPR006838">
    <property type="entry name" value="ADTRP_AIG1"/>
</dbReference>
<dbReference type="Proteomes" id="UP000036681">
    <property type="component" value="Unplaced"/>
</dbReference>
<keyword evidence="5 17" id="KW-1133">Transmembrane helix</keyword>
<evidence type="ECO:0000256" key="12">
    <source>
        <dbReference type="ARBA" id="ARBA00048800"/>
    </source>
</evidence>
<feature type="transmembrane region" description="Helical" evidence="17">
    <location>
        <begin position="247"/>
        <end position="271"/>
    </location>
</feature>
<sequence>MNGFRRTYNLLPKTGIEPVSPRPQRGVLTTILLGPLTVLAMSVEGPSFELFQNTNAMIYYVRAAVHLVLFVVFVWVVKSDMDFLPAELLPIPGYSLSKLAWLTIVDLYMQVGYHAFAVYISLTSASDSALFHRFHFISTAIMLPVAFTVGILFWSLHLIDPKLLIPEGLEKFFVPNFLRDHSQHTLPAFAMLTDHILWVHSRPNKLRAFNALLIFAFLYIVDIHLVYAISGNWVYGIMGQLSFLFRWLFVLACAILLYLVFLVGDALNVCFHPSLANKQAYD</sequence>
<evidence type="ECO:0000313" key="18">
    <source>
        <dbReference type="Proteomes" id="UP000036681"/>
    </source>
</evidence>
<evidence type="ECO:0000256" key="8">
    <source>
        <dbReference type="ARBA" id="ARBA00047427"/>
    </source>
</evidence>
<dbReference type="PANTHER" id="PTHR10989:SF16">
    <property type="entry name" value="AT02829P-RELATED"/>
    <property type="match status" value="1"/>
</dbReference>
<evidence type="ECO:0000256" key="17">
    <source>
        <dbReference type="SAM" id="Phobius"/>
    </source>
</evidence>
<comment type="catalytic activity">
    <reaction evidence="14">
        <text>13-(9Z-octadecenoyloxy)-octadecanoate + H2O = 13-hydroxy-octadecanoate + (9Z)-octadecenoate + H(+)</text>
        <dbReference type="Rhea" id="RHEA:52064"/>
        <dbReference type="ChEBI" id="CHEBI:15377"/>
        <dbReference type="ChEBI" id="CHEBI:15378"/>
        <dbReference type="ChEBI" id="CHEBI:30823"/>
        <dbReference type="ChEBI" id="CHEBI:136303"/>
        <dbReference type="ChEBI" id="CHEBI:136304"/>
    </reaction>
    <physiologicalReaction direction="left-to-right" evidence="14">
        <dbReference type="Rhea" id="RHEA:52065"/>
    </physiologicalReaction>
</comment>
<keyword evidence="6 17" id="KW-0472">Membrane</keyword>
<evidence type="ECO:0000256" key="3">
    <source>
        <dbReference type="ARBA" id="ARBA00009300"/>
    </source>
</evidence>
<protein>
    <submittedName>
        <fullName evidence="19">TLC domain-containing protein</fullName>
    </submittedName>
</protein>
<dbReference type="Pfam" id="PF04750">
    <property type="entry name" value="Far-17a_AIG1"/>
    <property type="match status" value="1"/>
</dbReference>
<evidence type="ECO:0000256" key="16">
    <source>
        <dbReference type="ARBA" id="ARBA00049428"/>
    </source>
</evidence>
<evidence type="ECO:0000256" key="2">
    <source>
        <dbReference type="ARBA" id="ARBA00004127"/>
    </source>
</evidence>
<evidence type="ECO:0000313" key="19">
    <source>
        <dbReference type="WBParaSite" id="ALUE_0001533901-mRNA-1"/>
    </source>
</evidence>
<comment type="catalytic activity">
    <reaction evidence="15">
        <text>13-(9Z-hexadecenoyloxy)-octadecanoate + H2O = 13-hydroxy-octadecanoate + (9Z)-hexadecenoate + H(+)</text>
        <dbReference type="Rhea" id="RHEA:52076"/>
        <dbReference type="ChEBI" id="CHEBI:15377"/>
        <dbReference type="ChEBI" id="CHEBI:15378"/>
        <dbReference type="ChEBI" id="CHEBI:32372"/>
        <dbReference type="ChEBI" id="CHEBI:136304"/>
        <dbReference type="ChEBI" id="CHEBI:136315"/>
    </reaction>
    <physiologicalReaction direction="left-to-right" evidence="15">
        <dbReference type="Rhea" id="RHEA:52077"/>
    </physiologicalReaction>
</comment>
<dbReference type="WBParaSite" id="ALUE_0001533901-mRNA-1">
    <property type="protein sequence ID" value="ALUE_0001533901-mRNA-1"/>
    <property type="gene ID" value="ALUE_0001533901"/>
</dbReference>
<evidence type="ECO:0000256" key="10">
    <source>
        <dbReference type="ARBA" id="ARBA00048680"/>
    </source>
</evidence>
<proteinExistence type="inferred from homology"/>
<feature type="transmembrane region" description="Helical" evidence="17">
    <location>
        <begin position="134"/>
        <end position="156"/>
    </location>
</feature>
<feature type="transmembrane region" description="Helical" evidence="17">
    <location>
        <begin position="57"/>
        <end position="78"/>
    </location>
</feature>
<feature type="transmembrane region" description="Helical" evidence="17">
    <location>
        <begin position="211"/>
        <end position="235"/>
    </location>
</feature>
<organism evidence="18 19">
    <name type="scientific">Ascaris lumbricoides</name>
    <name type="common">Giant roundworm</name>
    <dbReference type="NCBI Taxonomy" id="6252"/>
    <lineage>
        <taxon>Eukaryota</taxon>
        <taxon>Metazoa</taxon>
        <taxon>Ecdysozoa</taxon>
        <taxon>Nematoda</taxon>
        <taxon>Chromadorea</taxon>
        <taxon>Rhabditida</taxon>
        <taxon>Spirurina</taxon>
        <taxon>Ascaridomorpha</taxon>
        <taxon>Ascaridoidea</taxon>
        <taxon>Ascarididae</taxon>
        <taxon>Ascaris</taxon>
    </lineage>
</organism>
<comment type="catalytic activity">
    <reaction evidence="8">
        <text>13-octadecanoyloxy-octadecanoate + H2O = 13-hydroxy-octadecanoate + octadecanoate + H(+)</text>
        <dbReference type="Rhea" id="RHEA:52084"/>
        <dbReference type="ChEBI" id="CHEBI:15377"/>
        <dbReference type="ChEBI" id="CHEBI:15378"/>
        <dbReference type="ChEBI" id="CHEBI:25629"/>
        <dbReference type="ChEBI" id="CHEBI:136304"/>
        <dbReference type="ChEBI" id="CHEBI:136335"/>
    </reaction>
    <physiologicalReaction direction="left-to-right" evidence="8">
        <dbReference type="Rhea" id="RHEA:52085"/>
    </physiologicalReaction>
</comment>
<dbReference type="AlphaFoldDB" id="A0A9J2Q176"/>
<evidence type="ECO:0000256" key="1">
    <source>
        <dbReference type="ARBA" id="ARBA00000923"/>
    </source>
</evidence>